<dbReference type="EMBL" id="CM037161">
    <property type="protein sequence ID" value="KAH7853723.1"/>
    <property type="molecule type" value="Genomic_DNA"/>
</dbReference>
<protein>
    <submittedName>
        <fullName evidence="1">Uncharacterized protein</fullName>
    </submittedName>
</protein>
<sequence length="356" mass="40296">MDYCYVCGRIGHDNKSCRFVSREDGEKSGYGPELRTGKAKKLSVQIEDARSTVNEDIVRQPENNSDDGGANDTEFRNQRVEISATHTLQTTSEEVQVRETRPTNSVNVLESTGVNRPMVISTLSHSHMTPFLPPQGALALDIFGKIPHGDTSTLGETYSPTTSYAKNLTMEEECRSIISEAWTQDQSGPRMVRVCKKLRSCKIRLKDWHRRNFGELSIQIATTKDQLLEVKKRMEQGVDEEKLAAKRRQRNQIVKFKNDNGDWMTEFKDIASIIKNHFQNLYDAPHSRDFEDILSLVDPIITPAMNASLTRSVCREEVRLAIFQHEALPIPVFGAACLREGAYCKVVFNGLWVTVN</sequence>
<evidence type="ECO:0000313" key="1">
    <source>
        <dbReference type="EMBL" id="KAH7853723.1"/>
    </source>
</evidence>
<evidence type="ECO:0000313" key="2">
    <source>
        <dbReference type="Proteomes" id="UP000828048"/>
    </source>
</evidence>
<reference evidence="1 2" key="1">
    <citation type="journal article" date="2021" name="Hortic Res">
        <title>High-quality reference genome and annotation aids understanding of berry development for evergreen blueberry (Vaccinium darrowii).</title>
        <authorList>
            <person name="Yu J."/>
            <person name="Hulse-Kemp A.M."/>
            <person name="Babiker E."/>
            <person name="Staton M."/>
        </authorList>
    </citation>
    <scope>NUCLEOTIDE SEQUENCE [LARGE SCALE GENOMIC DNA]</scope>
    <source>
        <strain evidence="2">cv. NJ 8807/NJ 8810</strain>
        <tissue evidence="1">Young leaf</tissue>
    </source>
</reference>
<gene>
    <name evidence="1" type="ORF">Vadar_005944</name>
</gene>
<keyword evidence="2" id="KW-1185">Reference proteome</keyword>
<organism evidence="1 2">
    <name type="scientific">Vaccinium darrowii</name>
    <dbReference type="NCBI Taxonomy" id="229202"/>
    <lineage>
        <taxon>Eukaryota</taxon>
        <taxon>Viridiplantae</taxon>
        <taxon>Streptophyta</taxon>
        <taxon>Embryophyta</taxon>
        <taxon>Tracheophyta</taxon>
        <taxon>Spermatophyta</taxon>
        <taxon>Magnoliopsida</taxon>
        <taxon>eudicotyledons</taxon>
        <taxon>Gunneridae</taxon>
        <taxon>Pentapetalae</taxon>
        <taxon>asterids</taxon>
        <taxon>Ericales</taxon>
        <taxon>Ericaceae</taxon>
        <taxon>Vaccinioideae</taxon>
        <taxon>Vaccinieae</taxon>
        <taxon>Vaccinium</taxon>
    </lineage>
</organism>
<accession>A0ACB7YKJ8</accession>
<name>A0ACB7YKJ8_9ERIC</name>
<dbReference type="Proteomes" id="UP000828048">
    <property type="component" value="Chromosome 11"/>
</dbReference>
<proteinExistence type="predicted"/>
<comment type="caution">
    <text evidence="1">The sequence shown here is derived from an EMBL/GenBank/DDBJ whole genome shotgun (WGS) entry which is preliminary data.</text>
</comment>